<organism evidence="1 2">
    <name type="scientific">Peredibacter starrii</name>
    <dbReference type="NCBI Taxonomy" id="28202"/>
    <lineage>
        <taxon>Bacteria</taxon>
        <taxon>Pseudomonadati</taxon>
        <taxon>Bdellovibrionota</taxon>
        <taxon>Bacteriovoracia</taxon>
        <taxon>Bacteriovoracales</taxon>
        <taxon>Bacteriovoracaceae</taxon>
        <taxon>Peredibacter</taxon>
    </lineage>
</organism>
<dbReference type="Proteomes" id="UP001324634">
    <property type="component" value="Chromosome"/>
</dbReference>
<name>A0AAX4HPX1_9BACT</name>
<protein>
    <submittedName>
        <fullName evidence="1">Uncharacterized protein</fullName>
    </submittedName>
</protein>
<sequence>MHQDANAKKIILSTNLKGFFFEGLTELNKKSLCPVPESVIFYSSDVLDKFALSQNFFETNEGKVREKILGMKLLEATQVGREEQKRIYKEVGDMSLLVCGYFSESVNKKLVDTQYYAQIGKTAYSHLNNVSPNFLDIPSFYAMVATCFESLTTLMTILATKDRHGTDNNLIFQKLLRSEKLSEKEMMVSGVLPPLTQKVS</sequence>
<accession>A0AAX4HPX1</accession>
<dbReference type="EMBL" id="CP139487">
    <property type="protein sequence ID" value="WPU65213.1"/>
    <property type="molecule type" value="Genomic_DNA"/>
</dbReference>
<evidence type="ECO:0000313" key="1">
    <source>
        <dbReference type="EMBL" id="WPU65213.1"/>
    </source>
</evidence>
<dbReference type="RefSeq" id="WP_321395358.1">
    <property type="nucleotide sequence ID" value="NZ_CP139487.1"/>
</dbReference>
<reference evidence="1 2" key="1">
    <citation type="submission" date="2023-11" db="EMBL/GenBank/DDBJ databases">
        <title>Peredibacter starrii A3.12.</title>
        <authorList>
            <person name="Mitchell R.J."/>
        </authorList>
    </citation>
    <scope>NUCLEOTIDE SEQUENCE [LARGE SCALE GENOMIC DNA]</scope>
    <source>
        <strain evidence="1 2">A3.12</strain>
    </source>
</reference>
<proteinExistence type="predicted"/>
<keyword evidence="2" id="KW-1185">Reference proteome</keyword>
<evidence type="ECO:0000313" key="2">
    <source>
        <dbReference type="Proteomes" id="UP001324634"/>
    </source>
</evidence>
<gene>
    <name evidence="1" type="ORF">SOO65_00435</name>
</gene>
<dbReference type="AlphaFoldDB" id="A0AAX4HPX1"/>
<dbReference type="KEGG" id="psti:SOO65_00435"/>